<evidence type="ECO:0000313" key="2">
    <source>
        <dbReference type="EMBL" id="KAB3533464.1"/>
    </source>
</evidence>
<dbReference type="AlphaFoldDB" id="A0A6I0EXB0"/>
<dbReference type="OrthoDB" id="9813172at2"/>
<dbReference type="Proteomes" id="UP000432715">
    <property type="component" value="Unassembled WGS sequence"/>
</dbReference>
<dbReference type="EMBL" id="WBZC01000040">
    <property type="protein sequence ID" value="KAB3533464.1"/>
    <property type="molecule type" value="Genomic_DNA"/>
</dbReference>
<keyword evidence="3" id="KW-1185">Reference proteome</keyword>
<reference evidence="2 3" key="1">
    <citation type="submission" date="2019-10" db="EMBL/GenBank/DDBJ databases">
        <title>Alkaliphilus serpentinus sp. nov. and Alkaliphilus pronyensis sp. nov., two novel anaerobic alkaliphilic species isolated from the serpentinized-hosted hydrothermal field of the Prony Bay (New Caledonia).</title>
        <authorList>
            <person name="Postec A."/>
        </authorList>
    </citation>
    <scope>NUCLEOTIDE SEQUENCE [LARGE SCALE GENOMIC DNA]</scope>
    <source>
        <strain evidence="2 3">LacV</strain>
    </source>
</reference>
<feature type="transmembrane region" description="Helical" evidence="1">
    <location>
        <begin position="169"/>
        <end position="194"/>
    </location>
</feature>
<feature type="transmembrane region" description="Helical" evidence="1">
    <location>
        <begin position="50"/>
        <end position="68"/>
    </location>
</feature>
<accession>A0A6I0EXB0</accession>
<feature type="transmembrane region" description="Helical" evidence="1">
    <location>
        <begin position="136"/>
        <end position="157"/>
    </location>
</feature>
<feature type="transmembrane region" description="Helical" evidence="1">
    <location>
        <begin position="83"/>
        <end position="101"/>
    </location>
</feature>
<keyword evidence="1" id="KW-0812">Transmembrane</keyword>
<evidence type="ECO:0000313" key="3">
    <source>
        <dbReference type="Proteomes" id="UP000432715"/>
    </source>
</evidence>
<comment type="caution">
    <text evidence="2">The sequence shown here is derived from an EMBL/GenBank/DDBJ whole genome shotgun (WGS) entry which is preliminary data.</text>
</comment>
<protein>
    <submittedName>
        <fullName evidence="2">TIGR02206 family membrane protein</fullName>
    </submittedName>
</protein>
<sequence>MHSFFGPAPIDKPFVLFGQAHLIMLIVMFTLIFLIYLLRHTLRAFKYEKNLRWILGFTLIFTQMAYGLNNAYNGIGSIQKDLPLSLCGASMILVGILLINMNKGLFEILYFWGIVGVIQALITPNLGPYGPTHFRFYQFAVGHIGIIVSIIYLVFVHKFKPNHRSIYKSLLALLIFTAFVLVFNVMFDANYLFLLKSPENKSALDLFPKFPWNTLVLFILSWCLFYLAYLPFVFTGKKEKSATVTNE</sequence>
<organism evidence="2 3">
    <name type="scientific">Alkaliphilus pronyensis</name>
    <dbReference type="NCBI Taxonomy" id="1482732"/>
    <lineage>
        <taxon>Bacteria</taxon>
        <taxon>Bacillati</taxon>
        <taxon>Bacillota</taxon>
        <taxon>Clostridia</taxon>
        <taxon>Peptostreptococcales</taxon>
        <taxon>Natronincolaceae</taxon>
        <taxon>Alkaliphilus</taxon>
    </lineage>
</organism>
<feature type="transmembrane region" description="Helical" evidence="1">
    <location>
        <begin position="108"/>
        <end position="130"/>
    </location>
</feature>
<dbReference type="NCBIfam" id="TIGR02206">
    <property type="entry name" value="intg_mem_TP0381"/>
    <property type="match status" value="1"/>
</dbReference>
<keyword evidence="1" id="KW-1133">Transmembrane helix</keyword>
<proteinExistence type="predicted"/>
<feature type="transmembrane region" description="Helical" evidence="1">
    <location>
        <begin position="20"/>
        <end position="38"/>
    </location>
</feature>
<gene>
    <name evidence="2" type="ORF">F8154_10710</name>
</gene>
<keyword evidence="1" id="KW-0472">Membrane</keyword>
<feature type="transmembrane region" description="Helical" evidence="1">
    <location>
        <begin position="214"/>
        <end position="234"/>
    </location>
</feature>
<dbReference type="InterPro" id="IPR011737">
    <property type="entry name" value="CHP02206_TP0381"/>
</dbReference>
<evidence type="ECO:0000256" key="1">
    <source>
        <dbReference type="SAM" id="Phobius"/>
    </source>
</evidence>
<name>A0A6I0EXB0_9FIRM</name>
<dbReference type="Pfam" id="PF14808">
    <property type="entry name" value="TMEM164"/>
    <property type="match status" value="1"/>
</dbReference>
<dbReference type="RefSeq" id="WP_151861608.1">
    <property type="nucleotide sequence ID" value="NZ_WBZC01000040.1"/>
</dbReference>